<dbReference type="Gramene" id="KRH12118">
    <property type="protein sequence ID" value="KRH12118"/>
    <property type="gene ID" value="GLYMA_15G153500"/>
</dbReference>
<dbReference type="GO" id="GO:0009658">
    <property type="term" value="P:chloroplast organization"/>
    <property type="evidence" value="ECO:0000318"/>
    <property type="project" value="GO_Central"/>
</dbReference>
<dbReference type="EMBL" id="CM000848">
    <property type="protein sequence ID" value="KRH12118.1"/>
    <property type="molecule type" value="Genomic_DNA"/>
</dbReference>
<dbReference type="PaxDb" id="3847-GLYMA15G16420.2"/>
<dbReference type="InterPro" id="IPR003690">
    <property type="entry name" value="MTERF"/>
</dbReference>
<dbReference type="GO" id="GO:0003676">
    <property type="term" value="F:nucleic acid binding"/>
    <property type="evidence" value="ECO:0007669"/>
    <property type="project" value="InterPro"/>
</dbReference>
<dbReference type="Gene3D" id="1.25.70.10">
    <property type="entry name" value="Transcription termination factor 3, mitochondrial"/>
    <property type="match status" value="1"/>
</dbReference>
<keyword evidence="2" id="KW-0805">Transcription regulation</keyword>
<dbReference type="AlphaFoldDB" id="K7MBH9"/>
<evidence type="ECO:0000256" key="1">
    <source>
        <dbReference type="ARBA" id="ARBA00007692"/>
    </source>
</evidence>
<protein>
    <submittedName>
        <fullName evidence="4 5">Uncharacterized protein</fullName>
    </submittedName>
</protein>
<dbReference type="GO" id="GO:0009507">
    <property type="term" value="C:chloroplast"/>
    <property type="evidence" value="ECO:0000318"/>
    <property type="project" value="GO_Central"/>
</dbReference>
<keyword evidence="2" id="KW-0806">Transcription termination</keyword>
<dbReference type="Proteomes" id="UP000008827">
    <property type="component" value="Chromosome 15"/>
</dbReference>
<evidence type="ECO:0000256" key="3">
    <source>
        <dbReference type="ARBA" id="ARBA00022946"/>
    </source>
</evidence>
<dbReference type="FunFam" id="1.25.70.10:FF:000001">
    <property type="entry name" value="Mitochondrial transcription termination factor-like"/>
    <property type="match status" value="1"/>
</dbReference>
<dbReference type="HOGENOM" id="CLU_034145_1_2_1"/>
<dbReference type="OrthoDB" id="637682at2759"/>
<dbReference type="GO" id="GO:0006353">
    <property type="term" value="P:DNA-templated transcription termination"/>
    <property type="evidence" value="ECO:0007669"/>
    <property type="project" value="UniProtKB-KW"/>
</dbReference>
<proteinExistence type="inferred from homology"/>
<keyword evidence="6" id="KW-1185">Reference proteome</keyword>
<evidence type="ECO:0000313" key="4">
    <source>
        <dbReference type="EMBL" id="KRH12118.1"/>
    </source>
</evidence>
<reference evidence="4 5" key="1">
    <citation type="journal article" date="2010" name="Nature">
        <title>Genome sequence of the palaeopolyploid soybean.</title>
        <authorList>
            <person name="Schmutz J."/>
            <person name="Cannon S.B."/>
            <person name="Schlueter J."/>
            <person name="Ma J."/>
            <person name="Mitros T."/>
            <person name="Nelson W."/>
            <person name="Hyten D.L."/>
            <person name="Song Q."/>
            <person name="Thelen J.J."/>
            <person name="Cheng J."/>
            <person name="Xu D."/>
            <person name="Hellsten U."/>
            <person name="May G.D."/>
            <person name="Yu Y."/>
            <person name="Sakurai T."/>
            <person name="Umezawa T."/>
            <person name="Bhattacharyya M.K."/>
            <person name="Sandhu D."/>
            <person name="Valliyodan B."/>
            <person name="Lindquist E."/>
            <person name="Peto M."/>
            <person name="Grant D."/>
            <person name="Shu S."/>
            <person name="Goodstein D."/>
            <person name="Barry K."/>
            <person name="Futrell-Griggs M."/>
            <person name="Abernathy B."/>
            <person name="Du J."/>
            <person name="Tian Z."/>
            <person name="Zhu L."/>
            <person name="Gill N."/>
            <person name="Joshi T."/>
            <person name="Libault M."/>
            <person name="Sethuraman A."/>
            <person name="Zhang X.-C."/>
            <person name="Shinozaki K."/>
            <person name="Nguyen H.T."/>
            <person name="Wing R.A."/>
            <person name="Cregan P."/>
            <person name="Specht J."/>
            <person name="Grimwood J."/>
            <person name="Rokhsar D."/>
            <person name="Stacey G."/>
            <person name="Shoemaker R.C."/>
            <person name="Jackson S.A."/>
        </authorList>
    </citation>
    <scope>NUCLEOTIDE SEQUENCE [LARGE SCALE GENOMIC DNA]</scope>
    <source>
        <strain evidence="5">cv. Williams 82</strain>
        <tissue evidence="4">Callus</tissue>
    </source>
</reference>
<evidence type="ECO:0000313" key="6">
    <source>
        <dbReference type="Proteomes" id="UP000008827"/>
    </source>
</evidence>
<organism evidence="5">
    <name type="scientific">Glycine max</name>
    <name type="common">Soybean</name>
    <name type="synonym">Glycine hispida</name>
    <dbReference type="NCBI Taxonomy" id="3847"/>
    <lineage>
        <taxon>Eukaryota</taxon>
        <taxon>Viridiplantae</taxon>
        <taxon>Streptophyta</taxon>
        <taxon>Embryophyta</taxon>
        <taxon>Tracheophyta</taxon>
        <taxon>Spermatophyta</taxon>
        <taxon>Magnoliopsida</taxon>
        <taxon>eudicotyledons</taxon>
        <taxon>Gunneridae</taxon>
        <taxon>Pentapetalae</taxon>
        <taxon>rosids</taxon>
        <taxon>fabids</taxon>
        <taxon>Fabales</taxon>
        <taxon>Fabaceae</taxon>
        <taxon>Papilionoideae</taxon>
        <taxon>50 kb inversion clade</taxon>
        <taxon>NPAAA clade</taxon>
        <taxon>indigoferoid/millettioid clade</taxon>
        <taxon>Phaseoleae</taxon>
        <taxon>Glycine</taxon>
        <taxon>Glycine subgen. Soja</taxon>
    </lineage>
</organism>
<dbReference type="PANTHER" id="PTHR13068">
    <property type="entry name" value="CGI-12 PROTEIN-RELATED"/>
    <property type="match status" value="1"/>
</dbReference>
<accession>K7MBH9</accession>
<dbReference type="Pfam" id="PF02536">
    <property type="entry name" value="mTERF"/>
    <property type="match status" value="2"/>
</dbReference>
<dbReference type="EnsemblPlants" id="KRH12118">
    <property type="protein sequence ID" value="KRH12118"/>
    <property type="gene ID" value="GLYMA_15G153500"/>
</dbReference>
<dbReference type="SMART" id="SM00733">
    <property type="entry name" value="Mterf"/>
    <property type="match status" value="6"/>
</dbReference>
<dbReference type="eggNOG" id="KOG1267">
    <property type="taxonomic scope" value="Eukaryota"/>
</dbReference>
<dbReference type="OMA" id="FVEESAC"/>
<evidence type="ECO:0000256" key="2">
    <source>
        <dbReference type="ARBA" id="ARBA00022472"/>
    </source>
</evidence>
<comment type="similarity">
    <text evidence="1">Belongs to the mTERF family.</text>
</comment>
<reference evidence="4" key="3">
    <citation type="submission" date="2018-07" db="EMBL/GenBank/DDBJ databases">
        <title>WGS assembly of Glycine max.</title>
        <authorList>
            <person name="Schmutz J."/>
            <person name="Cannon S."/>
            <person name="Schlueter J."/>
            <person name="Ma J."/>
            <person name="Mitros T."/>
            <person name="Nelson W."/>
            <person name="Hyten D."/>
            <person name="Song Q."/>
            <person name="Thelen J."/>
            <person name="Cheng J."/>
            <person name="Xu D."/>
            <person name="Hellsten U."/>
            <person name="May G."/>
            <person name="Yu Y."/>
            <person name="Sakurai T."/>
            <person name="Umezawa T."/>
            <person name="Bhattacharyya M."/>
            <person name="Sandhu D."/>
            <person name="Valliyodan B."/>
            <person name="Lindquist E."/>
            <person name="Peto M."/>
            <person name="Grant D."/>
            <person name="Shu S."/>
            <person name="Goodstein D."/>
            <person name="Barry K."/>
            <person name="Futrell-Griggs M."/>
            <person name="Abernathy B."/>
            <person name="Du J."/>
            <person name="Tian Z."/>
            <person name="Zhu L."/>
            <person name="Gill N."/>
            <person name="Joshi T."/>
            <person name="Libault M."/>
            <person name="Sethuraman A."/>
            <person name="Zhang X."/>
            <person name="Shinozaki K."/>
            <person name="Nguyen H."/>
            <person name="Wing R."/>
            <person name="Cregan P."/>
            <person name="Specht J."/>
            <person name="Grimwood J."/>
            <person name="Rokhsar D."/>
            <person name="Stacey G."/>
            <person name="Shoemaker R."/>
            <person name="Jackson S."/>
        </authorList>
    </citation>
    <scope>NUCLEOTIDE SEQUENCE</scope>
    <source>
        <tissue evidence="4">Callus</tissue>
    </source>
</reference>
<keyword evidence="2" id="KW-0804">Transcription</keyword>
<dbReference type="InterPro" id="IPR038538">
    <property type="entry name" value="MTERF_sf"/>
</dbReference>
<evidence type="ECO:0000313" key="5">
    <source>
        <dbReference type="EnsemblPlants" id="KRH12118"/>
    </source>
</evidence>
<gene>
    <name evidence="4" type="ORF">GLYMA_15G153500</name>
</gene>
<keyword evidence="3" id="KW-0809">Transit peptide</keyword>
<sequence length="389" mass="44902">MLNTLLCKCITFAATSRYPLFHHYPLPFSLRFYTTTTSNSRSFAVSYLIHNFGFSPESASKVSENHKIYFRTPEKPESVIRFFRDHGFSDSQINNMVRRVPRLISCNPCKRVLPKFEFLLSKGVSSSEIVDLISKYPLMLTRSLKNFIVPTYELVYRFLQSDKNTVACMFANSSVFGSGYLVAHNVSVMLKNGLSESNIARLLRYRSKAVFRATDILKVVREVKDLGFDPSKVAFVMALLAIKRYDQNLWKEKVDVFKKWGWSDETFLEAFRRHPHCMLTSTDKINIVMNFWVNQMGWDALALVKGPKIFGLSMEKTIIPRASIVQLLLEKGLRKRSASITCPIMIPEKRFLNRFIKCFKEESSDLLKLYAEKLNLAYSREKSGMLCTK</sequence>
<reference evidence="5" key="2">
    <citation type="submission" date="2018-02" db="UniProtKB">
        <authorList>
            <consortium name="EnsemblPlants"/>
        </authorList>
    </citation>
    <scope>IDENTIFICATION</scope>
    <source>
        <strain evidence="5">Williams 82</strain>
    </source>
</reference>
<name>K7MBH9_SOYBN</name>
<dbReference type="PANTHER" id="PTHR13068:SF91">
    <property type="entry name" value="TRANSCRIPTION TERMINATION FACTOR FAMILY PROTEIN"/>
    <property type="match status" value="1"/>
</dbReference>